<evidence type="ECO:0000313" key="1">
    <source>
        <dbReference type="EMBL" id="JAE38361.1"/>
    </source>
</evidence>
<sequence>MNEHVKLMSYRIKFTSIICKLVCRTYGMHAI</sequence>
<reference evidence="1" key="2">
    <citation type="journal article" date="2015" name="Data Brief">
        <title>Shoot transcriptome of the giant reed, Arundo donax.</title>
        <authorList>
            <person name="Barrero R.A."/>
            <person name="Guerrero F.D."/>
            <person name="Moolhuijzen P."/>
            <person name="Goolsby J.A."/>
            <person name="Tidwell J."/>
            <person name="Bellgard S.E."/>
            <person name="Bellgard M.I."/>
        </authorList>
    </citation>
    <scope>NUCLEOTIDE SEQUENCE</scope>
    <source>
        <tissue evidence="1">Shoot tissue taken approximately 20 cm above the soil surface</tissue>
    </source>
</reference>
<organism evidence="1">
    <name type="scientific">Arundo donax</name>
    <name type="common">Giant reed</name>
    <name type="synonym">Donax arundinaceus</name>
    <dbReference type="NCBI Taxonomy" id="35708"/>
    <lineage>
        <taxon>Eukaryota</taxon>
        <taxon>Viridiplantae</taxon>
        <taxon>Streptophyta</taxon>
        <taxon>Embryophyta</taxon>
        <taxon>Tracheophyta</taxon>
        <taxon>Spermatophyta</taxon>
        <taxon>Magnoliopsida</taxon>
        <taxon>Liliopsida</taxon>
        <taxon>Poales</taxon>
        <taxon>Poaceae</taxon>
        <taxon>PACMAD clade</taxon>
        <taxon>Arundinoideae</taxon>
        <taxon>Arundineae</taxon>
        <taxon>Arundo</taxon>
    </lineage>
</organism>
<dbReference type="AlphaFoldDB" id="A0A0A9HTY3"/>
<proteinExistence type="predicted"/>
<protein>
    <submittedName>
        <fullName evidence="1">Uncharacterized protein</fullName>
    </submittedName>
</protein>
<reference evidence="1" key="1">
    <citation type="submission" date="2014-09" db="EMBL/GenBank/DDBJ databases">
        <authorList>
            <person name="Magalhaes I.L.F."/>
            <person name="Oliveira U."/>
            <person name="Santos F.R."/>
            <person name="Vidigal T.H.D.A."/>
            <person name="Brescovit A.D."/>
            <person name="Santos A.J."/>
        </authorList>
    </citation>
    <scope>NUCLEOTIDE SEQUENCE</scope>
    <source>
        <tissue evidence="1">Shoot tissue taken approximately 20 cm above the soil surface</tissue>
    </source>
</reference>
<accession>A0A0A9HTY3</accession>
<name>A0A0A9HTY3_ARUDO</name>
<dbReference type="EMBL" id="GBRH01159535">
    <property type="protein sequence ID" value="JAE38361.1"/>
    <property type="molecule type" value="Transcribed_RNA"/>
</dbReference>